<protein>
    <submittedName>
        <fullName evidence="1">DUF1788 domain-containing protein</fullName>
    </submittedName>
</protein>
<sequence length="212" mass="24287">MSLPLFQQNPLQEAFAALRRDLIHEDGPHISTMRNYRFAIMQYEPSDEFELRGEVQRLTADLVANGWMVLSISLQKLLLNRVRAEGLEWFERVVQMEERMAEIEPERGLNYLKSKLWPLIEGPDGIAADCSRLICEYADSHPDTVDRTVAFIGRAGALYPFVRSSALLRHLDGRTRNVPVVLLYPGERRGVAGLSFMGILNPDNDYRPRIYP</sequence>
<dbReference type="InterPro" id="IPR014858">
    <property type="entry name" value="BrxB"/>
</dbReference>
<accession>A0ABY4Z0Q7</accession>
<reference evidence="1" key="1">
    <citation type="submission" date="2022-06" db="EMBL/GenBank/DDBJ databases">
        <title>Complete genome sequence of soil microorganisms Streptomyces sp. Qhu-M197 isolated from Alpine meadows habitats on the Tibetan Plateau.</title>
        <authorList>
            <person name="Zhang B."/>
            <person name="Xiang X."/>
            <person name="Fan J."/>
        </authorList>
    </citation>
    <scope>NUCLEOTIDE SEQUENCE</scope>
    <source>
        <strain evidence="1">Qhu-M197</strain>
    </source>
</reference>
<keyword evidence="2" id="KW-1185">Reference proteome</keyword>
<organism evidence="1 2">
    <name type="scientific">Streptomyces phaeoluteigriseus</name>
    <dbReference type="NCBI Taxonomy" id="114686"/>
    <lineage>
        <taxon>Bacteria</taxon>
        <taxon>Bacillati</taxon>
        <taxon>Actinomycetota</taxon>
        <taxon>Actinomycetes</taxon>
        <taxon>Kitasatosporales</taxon>
        <taxon>Streptomycetaceae</taxon>
        <taxon>Streptomyces</taxon>
        <taxon>Streptomyces aurantiacus group</taxon>
    </lineage>
</organism>
<proteinExistence type="predicted"/>
<dbReference type="RefSeq" id="WP_252545222.1">
    <property type="nucleotide sequence ID" value="NZ_CP099468.1"/>
</dbReference>
<evidence type="ECO:0000313" key="1">
    <source>
        <dbReference type="EMBL" id="USQ82555.1"/>
    </source>
</evidence>
<dbReference type="Proteomes" id="UP001056374">
    <property type="component" value="Chromosome"/>
</dbReference>
<dbReference type="Pfam" id="PF08747">
    <property type="entry name" value="BrxB"/>
    <property type="match status" value="1"/>
</dbReference>
<gene>
    <name evidence="1" type="ORF">NFX46_01490</name>
</gene>
<evidence type="ECO:0000313" key="2">
    <source>
        <dbReference type="Proteomes" id="UP001056374"/>
    </source>
</evidence>
<dbReference type="EMBL" id="CP099468">
    <property type="protein sequence ID" value="USQ82555.1"/>
    <property type="molecule type" value="Genomic_DNA"/>
</dbReference>
<name>A0ABY4Z0Q7_9ACTN</name>